<protein>
    <recommendedName>
        <fullName evidence="4">Lipocalin-like domain-containing protein</fullName>
    </recommendedName>
</protein>
<dbReference type="PROSITE" id="PS51257">
    <property type="entry name" value="PROKAR_LIPOPROTEIN"/>
    <property type="match status" value="1"/>
</dbReference>
<evidence type="ECO:0000256" key="1">
    <source>
        <dbReference type="SAM" id="SignalP"/>
    </source>
</evidence>
<dbReference type="RefSeq" id="WP_089714050.1">
    <property type="nucleotide sequence ID" value="NZ_FMAR01000013.1"/>
</dbReference>
<keyword evidence="3" id="KW-1185">Reference proteome</keyword>
<sequence>MTISKALCFCLLAIGFSTLAACKKEESASGTDASAARLEGTWKFAYMTGSTRATITETIDGQTQTSITLADFVTSNNAGTITMEQGKFTSNNVGYDMLYNILSISLDPEPDTLSVPYNYTVPPSSNSGTYKVIGDSLYTDAALVAVSTTGLGSTVPTTTGGKFSWSGDTLVLTSTIAIQNSTTESGITVSTNESAKVITKLVK</sequence>
<feature type="chain" id="PRO_5008691744" description="Lipocalin-like domain-containing protein" evidence="1">
    <location>
        <begin position="21"/>
        <end position="203"/>
    </location>
</feature>
<gene>
    <name evidence="2" type="ORF">GA0116948_11311</name>
</gene>
<proteinExistence type="predicted"/>
<dbReference type="Proteomes" id="UP000242818">
    <property type="component" value="Unassembled WGS sequence"/>
</dbReference>
<dbReference type="STRING" id="1335309.GA0116948_11311"/>
<feature type="signal peptide" evidence="1">
    <location>
        <begin position="1"/>
        <end position="20"/>
    </location>
</feature>
<name>A0A1C4FA89_9BACT</name>
<keyword evidence="1" id="KW-0732">Signal</keyword>
<evidence type="ECO:0000313" key="2">
    <source>
        <dbReference type="EMBL" id="SCC52919.1"/>
    </source>
</evidence>
<dbReference type="AlphaFoldDB" id="A0A1C4FA89"/>
<dbReference type="EMBL" id="FMAR01000013">
    <property type="protein sequence ID" value="SCC52919.1"/>
    <property type="molecule type" value="Genomic_DNA"/>
</dbReference>
<evidence type="ECO:0008006" key="4">
    <source>
        <dbReference type="Google" id="ProtNLM"/>
    </source>
</evidence>
<accession>A0A1C4FA89</accession>
<reference evidence="2 3" key="1">
    <citation type="submission" date="2016-08" db="EMBL/GenBank/DDBJ databases">
        <authorList>
            <person name="Seilhamer J.J."/>
        </authorList>
    </citation>
    <scope>NUCLEOTIDE SEQUENCE [LARGE SCALE GENOMIC DNA]</scope>
    <source>
        <strain evidence="2 3">A37T2</strain>
    </source>
</reference>
<dbReference type="OrthoDB" id="673912at2"/>
<organism evidence="2 3">
    <name type="scientific">Chitinophaga costaii</name>
    <dbReference type="NCBI Taxonomy" id="1335309"/>
    <lineage>
        <taxon>Bacteria</taxon>
        <taxon>Pseudomonadati</taxon>
        <taxon>Bacteroidota</taxon>
        <taxon>Chitinophagia</taxon>
        <taxon>Chitinophagales</taxon>
        <taxon>Chitinophagaceae</taxon>
        <taxon>Chitinophaga</taxon>
    </lineage>
</organism>
<evidence type="ECO:0000313" key="3">
    <source>
        <dbReference type="Proteomes" id="UP000242818"/>
    </source>
</evidence>